<dbReference type="AlphaFoldDB" id="A0A0R2JSZ1"/>
<evidence type="ECO:0000313" key="2">
    <source>
        <dbReference type="Proteomes" id="UP000051673"/>
    </source>
</evidence>
<gene>
    <name evidence="1" type="ORF">IV67_GL000030</name>
</gene>
<name>A0A0R2JSZ1_9LACO</name>
<dbReference type="RefSeq" id="WP_057787098.1">
    <property type="nucleotide sequence ID" value="NZ_JQCD01000022.1"/>
</dbReference>
<reference evidence="1 2" key="1">
    <citation type="journal article" date="2015" name="Genome Announc.">
        <title>Expanding the biotechnology potential of lactobacilli through comparative genomics of 213 strains and associated genera.</title>
        <authorList>
            <person name="Sun Z."/>
            <person name="Harris H.M."/>
            <person name="McCann A."/>
            <person name="Guo C."/>
            <person name="Argimon S."/>
            <person name="Zhang W."/>
            <person name="Yang X."/>
            <person name="Jeffery I.B."/>
            <person name="Cooney J.C."/>
            <person name="Kagawa T.F."/>
            <person name="Liu W."/>
            <person name="Song Y."/>
            <person name="Salvetti E."/>
            <person name="Wrobel A."/>
            <person name="Rasinkangas P."/>
            <person name="Parkhill J."/>
            <person name="Rea M.C."/>
            <person name="O'Sullivan O."/>
            <person name="Ritari J."/>
            <person name="Douillard F.P."/>
            <person name="Paul Ross R."/>
            <person name="Yang R."/>
            <person name="Briner A.E."/>
            <person name="Felis G.E."/>
            <person name="de Vos W.M."/>
            <person name="Barrangou R."/>
            <person name="Klaenhammer T.R."/>
            <person name="Caufield P.W."/>
            <person name="Cui Y."/>
            <person name="Zhang H."/>
            <person name="O'Toole P.W."/>
        </authorList>
    </citation>
    <scope>NUCLEOTIDE SEQUENCE [LARGE SCALE GENOMIC DNA]</scope>
    <source>
        <strain evidence="1 2">DSM 20014</strain>
    </source>
</reference>
<proteinExistence type="predicted"/>
<organism evidence="1 2">
    <name type="scientific">Weissella minor</name>
    <dbReference type="NCBI Taxonomy" id="1620"/>
    <lineage>
        <taxon>Bacteria</taxon>
        <taxon>Bacillati</taxon>
        <taxon>Bacillota</taxon>
        <taxon>Bacilli</taxon>
        <taxon>Lactobacillales</taxon>
        <taxon>Lactobacillaceae</taxon>
        <taxon>Weissella</taxon>
    </lineage>
</organism>
<dbReference type="EMBL" id="JQCD01000022">
    <property type="protein sequence ID" value="KRN77245.1"/>
    <property type="molecule type" value="Genomic_DNA"/>
</dbReference>
<comment type="caution">
    <text evidence="1">The sequence shown here is derived from an EMBL/GenBank/DDBJ whole genome shotgun (WGS) entry which is preliminary data.</text>
</comment>
<dbReference type="STRING" id="1620.IV67_GL000030"/>
<keyword evidence="2" id="KW-1185">Reference proteome</keyword>
<protein>
    <submittedName>
        <fullName evidence="1">Uncharacterized protein</fullName>
    </submittedName>
</protein>
<sequence>MYAFKKSGIYGDYDVVDDLDVVTYTESLPVVHEPIEDVDEFKKVSAQYFTSSNLKNGLARNRMNIQDVQGIIFDLDGVDHWEELMKDFYDMLVKSKIEMYLWKTPSALAADGKHANGSRLYIPLGEAIEPELLPQAVDELARIFILGGFNILSYGADLQASRTVGRLMGLPLQQKDTIVPWDIVNRKRYKVQAKLDRSSFQSTSDSEFVGALNDEPTIENLTNFMKRYTDKHHITFNVGERDNSLTRIFGAVKKAFDDIDISDLMSAFYEAGIAQTLDNPEKDINAKAKRLLK</sequence>
<accession>A0A0R2JSZ1</accession>
<dbReference type="PATRIC" id="fig|1620.3.peg.32"/>
<dbReference type="Proteomes" id="UP000051673">
    <property type="component" value="Unassembled WGS sequence"/>
</dbReference>
<dbReference type="OrthoDB" id="2145206at2"/>
<evidence type="ECO:0000313" key="1">
    <source>
        <dbReference type="EMBL" id="KRN77245.1"/>
    </source>
</evidence>